<feature type="transmembrane region" description="Helical" evidence="6">
    <location>
        <begin position="178"/>
        <end position="197"/>
    </location>
</feature>
<evidence type="ECO:0000256" key="4">
    <source>
        <dbReference type="ARBA" id="ARBA00023136"/>
    </source>
</evidence>
<evidence type="ECO:0000256" key="2">
    <source>
        <dbReference type="ARBA" id="ARBA00022692"/>
    </source>
</evidence>
<name>A0AAI9VDG4_9PEZI</name>
<sequence length="702" mass="78280">MVKAGYSQNINVIDISAETRFSRQRNLIALSDFLYVEWEAIDHLRDDYVSPRIDPTPPTYPAGLPTFPGRRCEMSDKEGAAPPPEGVDVLHTINLVIFMMLRIYAKTLIAPPFYLDDCRPLLLGSSCKLIIAGMVVIAWVNRCYYNNVILHRYGGGFHIYEISKDNFVGFLKGLYADILVYGPNSYFIKLALLLIVIRVFRLNKKTIIGIYAVIVFMTGYYVPVLFLKMFICYLIAGYWDLTLDATCFNQRAIFVADTAVSAITDTAVLCLLIPVALSLRMLWIKRLKVILMLSAGGVAIVASIPVDFIRFNLLGTAEVSIGMICALVRNNQVGFDLSYRKDEPKVSGRMNEPASPDWTRKGSNWAKEYNITRTWAGPIHTWILLNFDKGIAAQLLISHLLDNYWRVSCRGSSRFLEYWRGQSASMPMQKHIDQSRPREWLVKHMSFGMRQDGDATFATSNDELFVAIEIGVADLEIDGVCVKTCESVIDSGVCLRRPGILKQLQNWLLVEKSKLFQKQRKTPVKGALPAVRATPFGVLPSIIHSTASRNSFGIRIKVSQSCDSNSGANTLLSHCESLPSILSVDAAALLAGCTQFHSNVSGTAFLQRSPKECRMLWFLRDSARIMCRLLLVGGSMQLLSKTSPSLKTFLGLEPPSGTVDKSGKFAGLGQRLISGSLGSTGEYLRRSLLRSHSRSYSPICFH</sequence>
<comment type="caution">
    <text evidence="8">The sequence shown here is derived from an EMBL/GenBank/DDBJ whole genome shotgun (WGS) entry which is preliminary data.</text>
</comment>
<protein>
    <recommendedName>
        <fullName evidence="7">Rhodopsin domain-containing protein</fullName>
    </recommendedName>
</protein>
<feature type="domain" description="Rhodopsin" evidence="7">
    <location>
        <begin position="131"/>
        <end position="304"/>
    </location>
</feature>
<evidence type="ECO:0000256" key="5">
    <source>
        <dbReference type="ARBA" id="ARBA00038359"/>
    </source>
</evidence>
<keyword evidence="2 6" id="KW-0812">Transmembrane</keyword>
<dbReference type="PANTHER" id="PTHR33048:SF108">
    <property type="entry name" value="INTEGRAL MEMBRANE PROTEIN"/>
    <property type="match status" value="1"/>
</dbReference>
<feature type="transmembrane region" description="Helical" evidence="6">
    <location>
        <begin position="209"/>
        <end position="239"/>
    </location>
</feature>
<gene>
    <name evidence="8" type="ORF">CCUS01_03918</name>
</gene>
<feature type="transmembrane region" description="Helical" evidence="6">
    <location>
        <begin position="289"/>
        <end position="306"/>
    </location>
</feature>
<organism evidence="8 9">
    <name type="scientific">Colletotrichum cuscutae</name>
    <dbReference type="NCBI Taxonomy" id="1209917"/>
    <lineage>
        <taxon>Eukaryota</taxon>
        <taxon>Fungi</taxon>
        <taxon>Dikarya</taxon>
        <taxon>Ascomycota</taxon>
        <taxon>Pezizomycotina</taxon>
        <taxon>Sordariomycetes</taxon>
        <taxon>Hypocreomycetidae</taxon>
        <taxon>Glomerellales</taxon>
        <taxon>Glomerellaceae</taxon>
        <taxon>Colletotrichum</taxon>
        <taxon>Colletotrichum acutatum species complex</taxon>
    </lineage>
</organism>
<comment type="subcellular location">
    <subcellularLocation>
        <location evidence="1">Membrane</location>
        <topology evidence="1">Multi-pass membrane protein</topology>
    </subcellularLocation>
</comment>
<dbReference type="Proteomes" id="UP001239213">
    <property type="component" value="Unassembled WGS sequence"/>
</dbReference>
<reference evidence="8" key="1">
    <citation type="submission" date="2016-11" db="EMBL/GenBank/DDBJ databases">
        <title>The genome sequence of Colletotrichum cuscutae.</title>
        <authorList>
            <person name="Baroncelli R."/>
        </authorList>
    </citation>
    <scope>NUCLEOTIDE SEQUENCE</scope>
    <source>
        <strain evidence="8">IMI 304802</strain>
    </source>
</reference>
<dbReference type="InterPro" id="IPR049326">
    <property type="entry name" value="Rhodopsin_dom_fungi"/>
</dbReference>
<keyword evidence="9" id="KW-1185">Reference proteome</keyword>
<evidence type="ECO:0000256" key="3">
    <source>
        <dbReference type="ARBA" id="ARBA00022989"/>
    </source>
</evidence>
<evidence type="ECO:0000313" key="9">
    <source>
        <dbReference type="Proteomes" id="UP001239213"/>
    </source>
</evidence>
<accession>A0AAI9VDG4</accession>
<evidence type="ECO:0000259" key="7">
    <source>
        <dbReference type="Pfam" id="PF20684"/>
    </source>
</evidence>
<keyword evidence="4 6" id="KW-0472">Membrane</keyword>
<dbReference type="GO" id="GO:0016020">
    <property type="term" value="C:membrane"/>
    <property type="evidence" value="ECO:0007669"/>
    <property type="project" value="UniProtKB-SubCell"/>
</dbReference>
<evidence type="ECO:0000256" key="6">
    <source>
        <dbReference type="SAM" id="Phobius"/>
    </source>
</evidence>
<keyword evidence="3 6" id="KW-1133">Transmembrane helix</keyword>
<evidence type="ECO:0000313" key="8">
    <source>
        <dbReference type="EMBL" id="KAK1484206.1"/>
    </source>
</evidence>
<dbReference type="Pfam" id="PF20684">
    <property type="entry name" value="Fung_rhodopsin"/>
    <property type="match status" value="1"/>
</dbReference>
<dbReference type="InterPro" id="IPR052337">
    <property type="entry name" value="SAT4-like"/>
</dbReference>
<evidence type="ECO:0000256" key="1">
    <source>
        <dbReference type="ARBA" id="ARBA00004141"/>
    </source>
</evidence>
<dbReference type="PANTHER" id="PTHR33048">
    <property type="entry name" value="PTH11-LIKE INTEGRAL MEMBRANE PROTEIN (AFU_ORTHOLOGUE AFUA_5G11245)"/>
    <property type="match status" value="1"/>
</dbReference>
<feature type="transmembrane region" description="Helical" evidence="6">
    <location>
        <begin position="121"/>
        <end position="140"/>
    </location>
</feature>
<feature type="transmembrane region" description="Helical" evidence="6">
    <location>
        <begin position="259"/>
        <end position="277"/>
    </location>
</feature>
<dbReference type="AlphaFoldDB" id="A0AAI9VDG4"/>
<comment type="similarity">
    <text evidence="5">Belongs to the SAT4 family.</text>
</comment>
<proteinExistence type="inferred from homology"/>
<dbReference type="EMBL" id="MPDP01000079">
    <property type="protein sequence ID" value="KAK1484206.1"/>
    <property type="molecule type" value="Genomic_DNA"/>
</dbReference>